<evidence type="ECO:0000313" key="2">
    <source>
        <dbReference type="EMBL" id="VAW90987.1"/>
    </source>
</evidence>
<dbReference type="Gene3D" id="2.40.160.10">
    <property type="entry name" value="Porin"/>
    <property type="match status" value="1"/>
</dbReference>
<gene>
    <name evidence="2" type="ORF">MNBD_GAMMA22-3021</name>
</gene>
<feature type="coiled-coil region" evidence="1">
    <location>
        <begin position="21"/>
        <end position="48"/>
    </location>
</feature>
<sequence length="388" mass="42715">MNKKIMSLSCLLGITFSPSVYSDTATEIENLKIEIEKLKVEVQKAVEWKEPSTLVHLSGYADVGFVDAENSNNSYNIGSFSPIFHYQYRDIVMLESELELEVEADGSTKTSLDYLTIDLFINDYITFITGKFLSPIGQFRQNLHPSWINKLPSAPPGYGHDGAAPLSEMGVQLRGGFPIANVRSNYALYISNGPELITEYDGAEFELDGIAAEGKNVDIDNKKVIGGRFGILPIPSLEIAISAATGKTTVTSIEGTGAPALANEQARDYTVTGMDFAWQLKGFYLRGEYVHSKVAASIVGTSASDGAEWTAWYTQAAYQFYPTKIETVIRYSDFDSVGITKDQKQWTFGVNYLFANNVIGKVAYELNDGTKSTTADDDRLLLQLAYGF</sequence>
<dbReference type="InterPro" id="IPR010870">
    <property type="entry name" value="Porin_O/P"/>
</dbReference>
<keyword evidence="1" id="KW-0175">Coiled coil</keyword>
<dbReference type="Pfam" id="PF07396">
    <property type="entry name" value="Porin_O_P"/>
    <property type="match status" value="1"/>
</dbReference>
<name>A0A3B0ZUH2_9ZZZZ</name>
<accession>A0A3B0ZUH2</accession>
<evidence type="ECO:0008006" key="3">
    <source>
        <dbReference type="Google" id="ProtNLM"/>
    </source>
</evidence>
<evidence type="ECO:0000256" key="1">
    <source>
        <dbReference type="SAM" id="Coils"/>
    </source>
</evidence>
<dbReference type="SUPFAM" id="SSF56935">
    <property type="entry name" value="Porins"/>
    <property type="match status" value="1"/>
</dbReference>
<proteinExistence type="predicted"/>
<organism evidence="2">
    <name type="scientific">hydrothermal vent metagenome</name>
    <dbReference type="NCBI Taxonomy" id="652676"/>
    <lineage>
        <taxon>unclassified sequences</taxon>
        <taxon>metagenomes</taxon>
        <taxon>ecological metagenomes</taxon>
    </lineage>
</organism>
<dbReference type="InterPro" id="IPR023614">
    <property type="entry name" value="Porin_dom_sf"/>
</dbReference>
<dbReference type="EMBL" id="UOFS01000005">
    <property type="protein sequence ID" value="VAW90987.1"/>
    <property type="molecule type" value="Genomic_DNA"/>
</dbReference>
<dbReference type="AlphaFoldDB" id="A0A3B0ZUH2"/>
<protein>
    <recommendedName>
        <fullName evidence="3">Porin</fullName>
    </recommendedName>
</protein>
<reference evidence="2" key="1">
    <citation type="submission" date="2018-06" db="EMBL/GenBank/DDBJ databases">
        <authorList>
            <person name="Zhirakovskaya E."/>
        </authorList>
    </citation>
    <scope>NUCLEOTIDE SEQUENCE</scope>
</reference>